<dbReference type="EMBL" id="KM526913">
    <property type="protein sequence ID" value="AIR77907.1"/>
    <property type="molecule type" value="Genomic_DNA"/>
</dbReference>
<keyword evidence="6" id="KW-0539">Nucleus</keyword>
<reference evidence="9" key="1">
    <citation type="journal article" date="2014" name="New Phytol.">
        <title>Duplication and expression of CYC2-like genes in the origin and maintenance of corolla zygomorphy in Lamiales.</title>
        <authorList>
            <person name="Zhong J."/>
            <person name="Kellogg E.A."/>
        </authorList>
    </citation>
    <scope>NUCLEOTIDE SEQUENCE</scope>
</reference>
<dbReference type="PROSITE" id="PS51370">
    <property type="entry name" value="R"/>
    <property type="match status" value="1"/>
</dbReference>
<evidence type="ECO:0000313" key="9">
    <source>
        <dbReference type="EMBL" id="AIR77907.1"/>
    </source>
</evidence>
<evidence type="ECO:0000256" key="5">
    <source>
        <dbReference type="ARBA" id="ARBA00023163"/>
    </source>
</evidence>
<comment type="subcellular location">
    <subcellularLocation>
        <location evidence="1">Nucleus</location>
    </subcellularLocation>
</comment>
<dbReference type="InterPro" id="IPR017888">
    <property type="entry name" value="CYC/TB1_R_domain"/>
</dbReference>
<dbReference type="Pfam" id="PF03634">
    <property type="entry name" value="TCP"/>
    <property type="match status" value="1"/>
</dbReference>
<sequence length="214" mass="24385">KDRHSKIYTSQGPRDRRVRLSKGIARKFFDLQEMLGFDKPSKTLDWLLTKSRTAIRELLQTKQKGMSNSSPSDQCDDQVMMSCAGNEEDSCLENGKKIVVTEAGRAAANVAKETRARARERARARTREKMCIKQFNDQYMNNQFELFHLSAGSCSNNVTMGVYHTPAVSQGLINPKESMINYNATINVPENWDICSFISQSNMYAAWDQHKFIN</sequence>
<evidence type="ECO:0000256" key="6">
    <source>
        <dbReference type="ARBA" id="ARBA00023242"/>
    </source>
</evidence>
<dbReference type="PROSITE" id="PS51369">
    <property type="entry name" value="TCP"/>
    <property type="match status" value="1"/>
</dbReference>
<evidence type="ECO:0000259" key="7">
    <source>
        <dbReference type="PROSITE" id="PS51369"/>
    </source>
</evidence>
<dbReference type="PANTHER" id="PTHR31072">
    <property type="entry name" value="TRANSCRIPTION FACTOR TCP4-RELATED"/>
    <property type="match status" value="1"/>
</dbReference>
<dbReference type="PANTHER" id="PTHR31072:SF224">
    <property type="entry name" value="TRANSCRIPTION FACTOR TCP1"/>
    <property type="match status" value="1"/>
</dbReference>
<name>A0A096ZGL4_9LAMI</name>
<keyword evidence="5" id="KW-0804">Transcription</keyword>
<feature type="domain" description="R" evidence="8">
    <location>
        <begin position="112"/>
        <end position="129"/>
    </location>
</feature>
<feature type="non-terminal residue" evidence="9">
    <location>
        <position position="214"/>
    </location>
</feature>
<dbReference type="GO" id="GO:0043565">
    <property type="term" value="F:sequence-specific DNA binding"/>
    <property type="evidence" value="ECO:0007669"/>
    <property type="project" value="TreeGrafter"/>
</dbReference>
<feature type="domain" description="TCP" evidence="7">
    <location>
        <begin position="1"/>
        <end position="58"/>
    </location>
</feature>
<evidence type="ECO:0000259" key="8">
    <source>
        <dbReference type="PROSITE" id="PS51370"/>
    </source>
</evidence>
<keyword evidence="2" id="KW-0217">Developmental protein</keyword>
<keyword evidence="3" id="KW-0805">Transcription regulation</keyword>
<evidence type="ECO:0000256" key="4">
    <source>
        <dbReference type="ARBA" id="ARBA00023125"/>
    </source>
</evidence>
<evidence type="ECO:0000256" key="1">
    <source>
        <dbReference type="ARBA" id="ARBA00004123"/>
    </source>
</evidence>
<accession>A0A096ZGL4</accession>
<keyword evidence="4" id="KW-0238">DNA-binding</keyword>
<feature type="non-terminal residue" evidence="9">
    <location>
        <position position="1"/>
    </location>
</feature>
<organism evidence="9">
    <name type="scientific">Schaueria calytricha</name>
    <dbReference type="NCBI Taxonomy" id="141996"/>
    <lineage>
        <taxon>Eukaryota</taxon>
        <taxon>Viridiplantae</taxon>
        <taxon>Streptophyta</taxon>
        <taxon>Embryophyta</taxon>
        <taxon>Tracheophyta</taxon>
        <taxon>Spermatophyta</taxon>
        <taxon>Magnoliopsida</taxon>
        <taxon>eudicotyledons</taxon>
        <taxon>Gunneridae</taxon>
        <taxon>Pentapetalae</taxon>
        <taxon>asterids</taxon>
        <taxon>lamiids</taxon>
        <taxon>Lamiales</taxon>
        <taxon>Acanthaceae</taxon>
        <taxon>Acanthoideae</taxon>
        <taxon>Justicieae</taxon>
        <taxon>Schaueria</taxon>
    </lineage>
</organism>
<evidence type="ECO:0000256" key="3">
    <source>
        <dbReference type="ARBA" id="ARBA00023015"/>
    </source>
</evidence>
<dbReference type="AlphaFoldDB" id="A0A096ZGL4"/>
<evidence type="ECO:0000256" key="2">
    <source>
        <dbReference type="ARBA" id="ARBA00022473"/>
    </source>
</evidence>
<protein>
    <submittedName>
        <fullName evidence="9">TCP transcription factor</fullName>
    </submittedName>
</protein>
<gene>
    <name evidence="9" type="primary">CYC2A</name>
</gene>
<dbReference type="GO" id="GO:0005634">
    <property type="term" value="C:nucleus"/>
    <property type="evidence" value="ECO:0007669"/>
    <property type="project" value="UniProtKB-SubCell"/>
</dbReference>
<dbReference type="GO" id="GO:2000032">
    <property type="term" value="P:regulation of secondary shoot formation"/>
    <property type="evidence" value="ECO:0007669"/>
    <property type="project" value="TreeGrafter"/>
</dbReference>
<dbReference type="InterPro" id="IPR005333">
    <property type="entry name" value="Transcription_factor_TCP"/>
</dbReference>
<dbReference type="InterPro" id="IPR017887">
    <property type="entry name" value="TF_TCP_subgr"/>
</dbReference>
<proteinExistence type="predicted"/>
<dbReference type="GO" id="GO:0003700">
    <property type="term" value="F:DNA-binding transcription factor activity"/>
    <property type="evidence" value="ECO:0007669"/>
    <property type="project" value="InterPro"/>
</dbReference>